<name>A0AAV3SZP0_9EURY</name>
<dbReference type="EMBL" id="BAAADU010000002">
    <property type="protein sequence ID" value="GAA0648912.1"/>
    <property type="molecule type" value="Genomic_DNA"/>
</dbReference>
<comment type="caution">
    <text evidence="1">The sequence shown here is derived from an EMBL/GenBank/DDBJ whole genome shotgun (WGS) entry which is preliminary data.</text>
</comment>
<dbReference type="RefSeq" id="WP_227261353.1">
    <property type="nucleotide sequence ID" value="NZ_BAAADU010000002.1"/>
</dbReference>
<evidence type="ECO:0000313" key="2">
    <source>
        <dbReference type="Proteomes" id="UP001500194"/>
    </source>
</evidence>
<organism evidence="1 2">
    <name type="scientific">Salarchaeum japonicum</name>
    <dbReference type="NCBI Taxonomy" id="555573"/>
    <lineage>
        <taxon>Archaea</taxon>
        <taxon>Methanobacteriati</taxon>
        <taxon>Methanobacteriota</taxon>
        <taxon>Stenosarchaea group</taxon>
        <taxon>Halobacteria</taxon>
        <taxon>Halobacteriales</taxon>
        <taxon>Halobacteriaceae</taxon>
    </lineage>
</organism>
<dbReference type="AlphaFoldDB" id="A0AAV3SZP0"/>
<accession>A0AAV3SZP0</accession>
<sequence>MSDEELSRAELADIVENADTLFVVAETENGNWGTYRDTTHHGSEGVASCLSAAITARDDAREFLDAVSEDDPELVAMAEDVFADVNGGVER</sequence>
<proteinExistence type="predicted"/>
<dbReference type="GeneID" id="68571932"/>
<evidence type="ECO:0000313" key="1">
    <source>
        <dbReference type="EMBL" id="GAA0648912.1"/>
    </source>
</evidence>
<keyword evidence="2" id="KW-1185">Reference proteome</keyword>
<reference evidence="1 2" key="1">
    <citation type="journal article" date="2019" name="Int. J. Syst. Evol. Microbiol.">
        <title>The Global Catalogue of Microorganisms (GCM) 10K type strain sequencing project: providing services to taxonomists for standard genome sequencing and annotation.</title>
        <authorList>
            <consortium name="The Broad Institute Genomics Platform"/>
            <consortium name="The Broad Institute Genome Sequencing Center for Infectious Disease"/>
            <person name="Wu L."/>
            <person name="Ma J."/>
        </authorList>
    </citation>
    <scope>NUCLEOTIDE SEQUENCE [LARGE SCALE GENOMIC DNA]</scope>
    <source>
        <strain evidence="1 2">JCM 16327</strain>
    </source>
</reference>
<dbReference type="Proteomes" id="UP001500194">
    <property type="component" value="Unassembled WGS sequence"/>
</dbReference>
<gene>
    <name evidence="1" type="ORF">GCM10009019_09420</name>
</gene>
<protein>
    <submittedName>
        <fullName evidence="1">Uncharacterized protein</fullName>
    </submittedName>
</protein>